<evidence type="ECO:0008006" key="3">
    <source>
        <dbReference type="Google" id="ProtNLM"/>
    </source>
</evidence>
<name>A0ABT5HRU6_9CAUL</name>
<gene>
    <name evidence="1" type="ORF">PQU92_05810</name>
</gene>
<dbReference type="Proteomes" id="UP001214854">
    <property type="component" value="Unassembled WGS sequence"/>
</dbReference>
<keyword evidence="2" id="KW-1185">Reference proteome</keyword>
<proteinExistence type="predicted"/>
<evidence type="ECO:0000313" key="1">
    <source>
        <dbReference type="EMBL" id="MDC7682782.1"/>
    </source>
</evidence>
<reference evidence="1 2" key="1">
    <citation type="submission" date="2023-01" db="EMBL/GenBank/DDBJ databases">
        <title>Novel species of the genus Asticcacaulis isolated from rivers.</title>
        <authorList>
            <person name="Lu H."/>
        </authorList>
    </citation>
    <scope>NUCLEOTIDE SEQUENCE [LARGE SCALE GENOMIC DNA]</scope>
    <source>
        <strain evidence="1 2">BYS171W</strain>
    </source>
</reference>
<comment type="caution">
    <text evidence="1">The sequence shown here is derived from an EMBL/GenBank/DDBJ whole genome shotgun (WGS) entry which is preliminary data.</text>
</comment>
<accession>A0ABT5HRU6</accession>
<dbReference type="RefSeq" id="WP_272747264.1">
    <property type="nucleotide sequence ID" value="NZ_JAQQKX010000003.1"/>
</dbReference>
<dbReference type="Gene3D" id="2.60.40.740">
    <property type="match status" value="1"/>
</dbReference>
<protein>
    <recommendedName>
        <fullName evidence="3">DUF11 domain-containing protein</fullName>
    </recommendedName>
</protein>
<dbReference type="NCBIfam" id="TIGR01451">
    <property type="entry name" value="B_ant_repeat"/>
    <property type="match status" value="1"/>
</dbReference>
<dbReference type="EMBL" id="JAQQKX010000003">
    <property type="protein sequence ID" value="MDC7682782.1"/>
    <property type="molecule type" value="Genomic_DNA"/>
</dbReference>
<organism evidence="1 2">
    <name type="scientific">Asticcacaulis aquaticus</name>
    <dbReference type="NCBI Taxonomy" id="2984212"/>
    <lineage>
        <taxon>Bacteria</taxon>
        <taxon>Pseudomonadati</taxon>
        <taxon>Pseudomonadota</taxon>
        <taxon>Alphaproteobacteria</taxon>
        <taxon>Caulobacterales</taxon>
        <taxon>Caulobacteraceae</taxon>
        <taxon>Asticcacaulis</taxon>
    </lineage>
</organism>
<dbReference type="InterPro" id="IPR047589">
    <property type="entry name" value="DUF11_rpt"/>
</dbReference>
<evidence type="ECO:0000313" key="2">
    <source>
        <dbReference type="Proteomes" id="UP001214854"/>
    </source>
</evidence>
<sequence length="296" mass="30319">MAADAITNTAYLQTTLGGAPVRLASNTQTLPLTQLLDVRLQGPASDPLTVQALQDDFSATFLLTNSGTHGDTFVLTAELNNPRTTVRGLWIDRNGDGVFDAAVDTPVTGTGIALRAGETVTVLVVSRIGDVADDERTTLSVTATSRTGSGPAGTLFPGAGADGMDAMTGRTTGTATATVQLLADNDDSGTGGVTLTKSLTTTTQSGPQPTRGDVITYTLIARFPVGARAGGARIIDAIPAGTTYVPASLTLDGTVLTDAADSDAGQFDTTRQSLEINLGDPVGETTRTVTFKVTIQ</sequence>